<gene>
    <name evidence="2" type="ORF">ACFSCT_10590</name>
</gene>
<evidence type="ECO:0008006" key="4">
    <source>
        <dbReference type="Google" id="ProtNLM"/>
    </source>
</evidence>
<feature type="region of interest" description="Disordered" evidence="1">
    <location>
        <begin position="1"/>
        <end position="27"/>
    </location>
</feature>
<name>A0ABW4R7R3_9RHOB</name>
<dbReference type="RefSeq" id="WP_379142579.1">
    <property type="nucleotide sequence ID" value="NZ_JBHUEN010000029.1"/>
</dbReference>
<reference evidence="3" key="1">
    <citation type="journal article" date="2019" name="Int. J. Syst. Evol. Microbiol.">
        <title>The Global Catalogue of Microorganisms (GCM) 10K type strain sequencing project: providing services to taxonomists for standard genome sequencing and annotation.</title>
        <authorList>
            <consortium name="The Broad Institute Genomics Platform"/>
            <consortium name="The Broad Institute Genome Sequencing Center for Infectious Disease"/>
            <person name="Wu L."/>
            <person name="Ma J."/>
        </authorList>
    </citation>
    <scope>NUCLEOTIDE SEQUENCE [LARGE SCALE GENOMIC DNA]</scope>
    <source>
        <strain evidence="3">CCUG 56029</strain>
    </source>
</reference>
<dbReference type="EMBL" id="JBHUEN010000029">
    <property type="protein sequence ID" value="MFD1882160.1"/>
    <property type="molecule type" value="Genomic_DNA"/>
</dbReference>
<evidence type="ECO:0000313" key="3">
    <source>
        <dbReference type="Proteomes" id="UP001597213"/>
    </source>
</evidence>
<sequence length="231" mass="26036">MSDDDDKTPWQPPQRSTGTRSFPARSKSSSRGFLLAHLPAEARPRQIIYESNLERQTALLLLARNDLWNLWDQPPKIAFTDKWGRTAHHVFDYLAEFNDGRRVAIAVKPQARTERIGFRDTLARIRTNLPPRFADEVVLVTEKTLPAAVVHNAELLQMFRACPDPEADRIVGDMLAAQKQPFRIADVVADSRLGGRAFRALVRAIHAGLTRADLDSRITSATVLLPPEDWP</sequence>
<evidence type="ECO:0000256" key="1">
    <source>
        <dbReference type="SAM" id="MobiDB-lite"/>
    </source>
</evidence>
<organism evidence="2 3">
    <name type="scientific">Paracoccus pacificus</name>
    <dbReference type="NCBI Taxonomy" id="1463598"/>
    <lineage>
        <taxon>Bacteria</taxon>
        <taxon>Pseudomonadati</taxon>
        <taxon>Pseudomonadota</taxon>
        <taxon>Alphaproteobacteria</taxon>
        <taxon>Rhodobacterales</taxon>
        <taxon>Paracoccaceae</taxon>
        <taxon>Paracoccus</taxon>
    </lineage>
</organism>
<evidence type="ECO:0000313" key="2">
    <source>
        <dbReference type="EMBL" id="MFD1882160.1"/>
    </source>
</evidence>
<protein>
    <recommendedName>
        <fullName evidence="4">TnsA endonuclease N terminal</fullName>
    </recommendedName>
</protein>
<comment type="caution">
    <text evidence="2">The sequence shown here is derived from an EMBL/GenBank/DDBJ whole genome shotgun (WGS) entry which is preliminary data.</text>
</comment>
<dbReference type="Proteomes" id="UP001597213">
    <property type="component" value="Unassembled WGS sequence"/>
</dbReference>
<feature type="compositionally biased region" description="Polar residues" evidence="1">
    <location>
        <begin position="13"/>
        <end position="27"/>
    </location>
</feature>
<keyword evidence="3" id="KW-1185">Reference proteome</keyword>
<accession>A0ABW4R7R3</accession>
<proteinExistence type="predicted"/>